<evidence type="ECO:0000313" key="3">
    <source>
        <dbReference type="Proteomes" id="UP000652761"/>
    </source>
</evidence>
<keyword evidence="3" id="KW-1185">Reference proteome</keyword>
<proteinExistence type="predicted"/>
<dbReference type="InterPro" id="IPR012866">
    <property type="entry name" value="DUF1644"/>
</dbReference>
<protein>
    <submittedName>
        <fullName evidence="2">Uncharacterized protein</fullName>
    </submittedName>
</protein>
<sequence>VSKADRDEGLTENTRVHVAVAVLPATAMEIFQKARQRFEHARQVHPTKRPSDVDPSRLQAWCHLEHDREIGDVLSALQSTSPNAIVIGDYVIDGNNGTPHEWENIRSGDTSRSWRTTLDLELNQLMRDPLGPINLRRSLSRSWRTNRRSGQRYLWGANLLGLQDEEDHDEFLDSDVASMQQRTHRRSRHRSLWGENLFSLQDDDDDDNNDESPDTNEVQEPQRHRRFVRPRHDADSHDR</sequence>
<reference evidence="2" key="1">
    <citation type="submission" date="2017-07" db="EMBL/GenBank/DDBJ databases">
        <title>Taro Niue Genome Assembly and Annotation.</title>
        <authorList>
            <person name="Atibalentja N."/>
            <person name="Keating K."/>
            <person name="Fields C.J."/>
        </authorList>
    </citation>
    <scope>NUCLEOTIDE SEQUENCE</scope>
    <source>
        <strain evidence="2">Niue_2</strain>
        <tissue evidence="2">Leaf</tissue>
    </source>
</reference>
<name>A0A843TFY7_COLES</name>
<evidence type="ECO:0000256" key="1">
    <source>
        <dbReference type="SAM" id="MobiDB-lite"/>
    </source>
</evidence>
<organism evidence="2 3">
    <name type="scientific">Colocasia esculenta</name>
    <name type="common">Wild taro</name>
    <name type="synonym">Arum esculentum</name>
    <dbReference type="NCBI Taxonomy" id="4460"/>
    <lineage>
        <taxon>Eukaryota</taxon>
        <taxon>Viridiplantae</taxon>
        <taxon>Streptophyta</taxon>
        <taxon>Embryophyta</taxon>
        <taxon>Tracheophyta</taxon>
        <taxon>Spermatophyta</taxon>
        <taxon>Magnoliopsida</taxon>
        <taxon>Liliopsida</taxon>
        <taxon>Araceae</taxon>
        <taxon>Aroideae</taxon>
        <taxon>Colocasieae</taxon>
        <taxon>Colocasia</taxon>
    </lineage>
</organism>
<evidence type="ECO:0000313" key="2">
    <source>
        <dbReference type="EMBL" id="MQL71292.1"/>
    </source>
</evidence>
<dbReference type="PANTHER" id="PTHR31197">
    <property type="entry name" value="OS01G0612600 PROTEIN"/>
    <property type="match status" value="1"/>
</dbReference>
<dbReference type="Pfam" id="PF07800">
    <property type="entry name" value="DUF1644"/>
    <property type="match status" value="1"/>
</dbReference>
<feature type="compositionally biased region" description="Acidic residues" evidence="1">
    <location>
        <begin position="201"/>
        <end position="214"/>
    </location>
</feature>
<dbReference type="EMBL" id="NMUH01000094">
    <property type="protein sequence ID" value="MQL71292.1"/>
    <property type="molecule type" value="Genomic_DNA"/>
</dbReference>
<comment type="caution">
    <text evidence="2">The sequence shown here is derived from an EMBL/GenBank/DDBJ whole genome shotgun (WGS) entry which is preliminary data.</text>
</comment>
<feature type="compositionally biased region" description="Basic and acidic residues" evidence="1">
    <location>
        <begin position="230"/>
        <end position="239"/>
    </location>
</feature>
<dbReference type="Proteomes" id="UP000652761">
    <property type="component" value="Unassembled WGS sequence"/>
</dbReference>
<dbReference type="PANTHER" id="PTHR31197:SF2">
    <property type="entry name" value="C2H2-TYPE DOMAIN-CONTAINING PROTEIN"/>
    <property type="match status" value="1"/>
</dbReference>
<feature type="non-terminal residue" evidence="2">
    <location>
        <position position="1"/>
    </location>
</feature>
<gene>
    <name evidence="2" type="ORF">Taro_003624</name>
</gene>
<accession>A0A843TFY7</accession>
<feature type="region of interest" description="Disordered" evidence="1">
    <location>
        <begin position="198"/>
        <end position="239"/>
    </location>
</feature>
<dbReference type="AlphaFoldDB" id="A0A843TFY7"/>